<dbReference type="STRING" id="1921803.NIES593_04685"/>
<evidence type="ECO:0000313" key="16">
    <source>
        <dbReference type="Proteomes" id="UP000186868"/>
    </source>
</evidence>
<feature type="domain" description="HAMP" evidence="14">
    <location>
        <begin position="393"/>
        <end position="445"/>
    </location>
</feature>
<keyword evidence="3" id="KW-0145">Chemotaxis</keyword>
<dbReference type="InterPro" id="IPR033479">
    <property type="entry name" value="dCache_1"/>
</dbReference>
<feature type="domain" description="HAMP" evidence="14">
    <location>
        <begin position="804"/>
        <end position="855"/>
    </location>
</feature>
<dbReference type="GO" id="GO:0007165">
    <property type="term" value="P:signal transduction"/>
    <property type="evidence" value="ECO:0007669"/>
    <property type="project" value="UniProtKB-KW"/>
</dbReference>
<reference evidence="15 16" key="1">
    <citation type="submission" date="2016-11" db="EMBL/GenBank/DDBJ databases">
        <title>Draft Genome Sequences of Nine Cyanobacterial Strains from Diverse Habitats.</title>
        <authorList>
            <person name="Zhu T."/>
            <person name="Hou S."/>
            <person name="Lu X."/>
            <person name="Hess W.R."/>
        </authorList>
    </citation>
    <scope>NUCLEOTIDE SEQUENCE [LARGE SCALE GENOMIC DNA]</scope>
    <source>
        <strain evidence="15 16">NIES-593</strain>
    </source>
</reference>
<dbReference type="AlphaFoldDB" id="A0A1U7HPW8"/>
<organism evidence="15 16">
    <name type="scientific">Hydrococcus rivularis NIES-593</name>
    <dbReference type="NCBI Taxonomy" id="1921803"/>
    <lineage>
        <taxon>Bacteria</taxon>
        <taxon>Bacillati</taxon>
        <taxon>Cyanobacteriota</taxon>
        <taxon>Cyanophyceae</taxon>
        <taxon>Pleurocapsales</taxon>
        <taxon>Hydrococcaceae</taxon>
        <taxon>Hydrococcus</taxon>
    </lineage>
</organism>
<keyword evidence="5 11" id="KW-1133">Transmembrane helix</keyword>
<evidence type="ECO:0000313" key="15">
    <source>
        <dbReference type="EMBL" id="OKH25632.1"/>
    </source>
</evidence>
<dbReference type="GO" id="GO:0006935">
    <property type="term" value="P:chemotaxis"/>
    <property type="evidence" value="ECO:0007669"/>
    <property type="project" value="UniProtKB-KW"/>
</dbReference>
<dbReference type="Gene3D" id="1.10.287.950">
    <property type="entry name" value="Methyl-accepting chemotaxis protein"/>
    <property type="match status" value="1"/>
</dbReference>
<dbReference type="Gene3D" id="6.10.340.10">
    <property type="match status" value="1"/>
</dbReference>
<evidence type="ECO:0000256" key="6">
    <source>
        <dbReference type="ARBA" id="ARBA00023136"/>
    </source>
</evidence>
<dbReference type="SMART" id="SM00304">
    <property type="entry name" value="HAMP"/>
    <property type="match status" value="2"/>
</dbReference>
<feature type="coiled-coil region" evidence="10">
    <location>
        <begin position="1004"/>
        <end position="1080"/>
    </location>
</feature>
<feature type="domain" description="Phytochrome chromophore attachment site" evidence="12">
    <location>
        <begin position="469"/>
        <end position="605"/>
    </location>
</feature>
<dbReference type="SMART" id="SM00283">
    <property type="entry name" value="MA"/>
    <property type="match status" value="1"/>
</dbReference>
<dbReference type="FunFam" id="1.10.287.950:FF:000001">
    <property type="entry name" value="Methyl-accepting chemotaxis sensory transducer"/>
    <property type="match status" value="1"/>
</dbReference>
<feature type="transmembrane region" description="Helical" evidence="11">
    <location>
        <begin position="87"/>
        <end position="110"/>
    </location>
</feature>
<dbReference type="InterPro" id="IPR004090">
    <property type="entry name" value="Chemotax_Me-accpt_rcpt"/>
</dbReference>
<evidence type="ECO:0000256" key="5">
    <source>
        <dbReference type="ARBA" id="ARBA00022989"/>
    </source>
</evidence>
<dbReference type="EMBL" id="MRCB01000003">
    <property type="protein sequence ID" value="OKH25632.1"/>
    <property type="molecule type" value="Genomic_DNA"/>
</dbReference>
<proteinExistence type="inferred from homology"/>
<dbReference type="InterPro" id="IPR016132">
    <property type="entry name" value="Phyto_chromo_attachment"/>
</dbReference>
<keyword evidence="4 11" id="KW-0812">Transmembrane</keyword>
<evidence type="ECO:0000256" key="10">
    <source>
        <dbReference type="SAM" id="Coils"/>
    </source>
</evidence>
<dbReference type="Pfam" id="PF00672">
    <property type="entry name" value="HAMP"/>
    <property type="match status" value="2"/>
</dbReference>
<dbReference type="PRINTS" id="PR00260">
    <property type="entry name" value="CHEMTRNSDUCR"/>
</dbReference>
<dbReference type="SUPFAM" id="SSF58104">
    <property type="entry name" value="Methyl-accepting chemotaxis protein (MCP) signaling domain"/>
    <property type="match status" value="1"/>
</dbReference>
<dbReference type="GO" id="GO:0005886">
    <property type="term" value="C:plasma membrane"/>
    <property type="evidence" value="ECO:0007669"/>
    <property type="project" value="UniProtKB-SubCell"/>
</dbReference>
<gene>
    <name evidence="15" type="ORF">NIES593_04685</name>
</gene>
<dbReference type="CDD" id="cd06225">
    <property type="entry name" value="HAMP"/>
    <property type="match status" value="2"/>
</dbReference>
<evidence type="ECO:0000259" key="13">
    <source>
        <dbReference type="PROSITE" id="PS50111"/>
    </source>
</evidence>
<dbReference type="CDD" id="cd18773">
    <property type="entry name" value="PDC1_HK_sensor"/>
    <property type="match status" value="1"/>
</dbReference>
<dbReference type="PROSITE" id="PS50046">
    <property type="entry name" value="PHYTOCHROME_2"/>
    <property type="match status" value="2"/>
</dbReference>
<evidence type="ECO:0000259" key="14">
    <source>
        <dbReference type="PROSITE" id="PS50885"/>
    </source>
</evidence>
<accession>A0A1U7HPW8</accession>
<dbReference type="InterPro" id="IPR029016">
    <property type="entry name" value="GAF-like_dom_sf"/>
</dbReference>
<evidence type="ECO:0000256" key="1">
    <source>
        <dbReference type="ARBA" id="ARBA00004651"/>
    </source>
</evidence>
<dbReference type="SUPFAM" id="SSF103190">
    <property type="entry name" value="Sensory domain-like"/>
    <property type="match status" value="1"/>
</dbReference>
<dbReference type="Pfam" id="PF00015">
    <property type="entry name" value="MCPsignal"/>
    <property type="match status" value="1"/>
</dbReference>
<dbReference type="Gene3D" id="3.30.450.40">
    <property type="match status" value="3"/>
</dbReference>
<dbReference type="PROSITE" id="PS50885">
    <property type="entry name" value="HAMP"/>
    <property type="match status" value="2"/>
</dbReference>
<keyword evidence="16" id="KW-1185">Reference proteome</keyword>
<protein>
    <submittedName>
        <fullName evidence="15">Chemotaxis protein</fullName>
    </submittedName>
</protein>
<comment type="similarity">
    <text evidence="8">Belongs to the methyl-accepting chemotaxis (MCP) protein family.</text>
</comment>
<dbReference type="PANTHER" id="PTHR32089:SF114">
    <property type="entry name" value="METHYL-ACCEPTING CHEMOTAXIS PROTEIN MCPB"/>
    <property type="match status" value="1"/>
</dbReference>
<evidence type="ECO:0000256" key="7">
    <source>
        <dbReference type="ARBA" id="ARBA00023224"/>
    </source>
</evidence>
<dbReference type="SUPFAM" id="SSF158472">
    <property type="entry name" value="HAMP domain-like"/>
    <property type="match status" value="1"/>
</dbReference>
<dbReference type="GO" id="GO:0004888">
    <property type="term" value="F:transmembrane signaling receptor activity"/>
    <property type="evidence" value="ECO:0007669"/>
    <property type="project" value="InterPro"/>
</dbReference>
<evidence type="ECO:0000256" key="9">
    <source>
        <dbReference type="PROSITE-ProRule" id="PRU00284"/>
    </source>
</evidence>
<keyword evidence="6 11" id="KW-0472">Membrane</keyword>
<comment type="subcellular location">
    <subcellularLocation>
        <location evidence="1">Cell membrane</location>
        <topology evidence="1">Multi-pass membrane protein</topology>
    </subcellularLocation>
</comment>
<dbReference type="InterPro" id="IPR003018">
    <property type="entry name" value="GAF"/>
</dbReference>
<evidence type="ECO:0000259" key="12">
    <source>
        <dbReference type="PROSITE" id="PS50046"/>
    </source>
</evidence>
<feature type="domain" description="Phytochrome chromophore attachment site" evidence="12">
    <location>
        <begin position="642"/>
        <end position="778"/>
    </location>
</feature>
<feature type="transmembrane region" description="Helical" evidence="11">
    <location>
        <begin position="369"/>
        <end position="392"/>
    </location>
</feature>
<evidence type="ECO:0000256" key="8">
    <source>
        <dbReference type="ARBA" id="ARBA00029447"/>
    </source>
</evidence>
<dbReference type="RefSeq" id="WP_073598474.1">
    <property type="nucleotide sequence ID" value="NZ_MRCB01000003.1"/>
</dbReference>
<dbReference type="Pfam" id="PF01590">
    <property type="entry name" value="GAF"/>
    <property type="match status" value="2"/>
</dbReference>
<sequence>MTQIPPKSDPKDFVNSRLPEDDRAFLTDQTASGDELPTQAFYAESEAIADDKEPLLESEEAAIEPWEHQAMPRKSGWGQKLNLKTKAAVLALAIGIIPAVAIGSIGYYAASQSETRQVYTAKKTQVDALSQVLTNFLAERYGDIQVMADLSVLADPRLRNTTSLQEKQARLEQYIKSYKVYESIVVIDMKGNPIVQAGSNDRPANFLEKKVDYYMEVLKTGRPAHSQRPSVVTGKYALFFAAPIKDSVTGQTIGVIRTLVPIKVVEDLIKPFTNEANEVHLVDKSGKVFLAPEGEQKLVGQSLDKEYPEFEAKLLTDRTGLTTLRDAQKNSNVLLAYSTLQKRTDLPDFDWRILLSTPTSTAFAARRQLLLTTLLGTGATAIAVGIIAVLLAERLTRPIISAAEAVEKIGRGELDTRVAVSGEDELAALGANINVMAAQLETLVHEQAVSVEQAQLLKDLTVRISQALDVDTIFRTTVEEIRKAIVSDRVIVYLFDKNWKGTVVAESVVSGFPKALGAQIADPCFAQNYVQKYKKGRVQATPDIYNAGLTDCHLAQLAPFSVRANLVAPIVASGELLGLLIAHQCSGTRNWQVGEIDFFTQAAIQVGAAIDRTNLLQRQQIEAERAGALRDITLELAQKVTKEEILAQLPLDKVRHALSCDRIILYQFDKTWKGTVIGESVAEEFPKALGAQIADPCFAENYVQKYKKGRVQATPDIYNAGLTQCHLKQLEPFSVKANLVTPIVTSGDLLGLLIAHQCSGTRQWEEAEINFLAQVATQIGLALDRTNLLDKQRLSELAQRKEKEKLQQRALELLMQVDPLTQGDLTIRATVTEDEIGTIADSYNSTIENLRKIVSQVKEAAQKVALTTSNNDALVAALSQGAMQQTGEIAAALERIQAMTNSIRAVALSAEQAEEAVDQAAQTVEEGDAAMNRTVEGIMAIRQTVAETAKKVKRLGESTQKISKVVNLISSFADQTNLLALNASIEAAHAGEQGRGFAVVADEVRNLARQSAEATAEIEKVVAEIQAETNDVVAAMEEGTEQVVMGTKLVEETRQSLNRIASASEQIGQLVEAIAKATEEQTEVSEVVSQSMTGIAAIANETSSSATDVSASFKELLAVAQALQESVGKFKVS</sequence>
<dbReference type="SMART" id="SM00065">
    <property type="entry name" value="GAF"/>
    <property type="match status" value="2"/>
</dbReference>
<dbReference type="InterPro" id="IPR003660">
    <property type="entry name" value="HAMP_dom"/>
</dbReference>
<dbReference type="SUPFAM" id="SSF55781">
    <property type="entry name" value="GAF domain-like"/>
    <property type="match status" value="2"/>
</dbReference>
<dbReference type="PANTHER" id="PTHR32089">
    <property type="entry name" value="METHYL-ACCEPTING CHEMOTAXIS PROTEIN MCPB"/>
    <property type="match status" value="1"/>
</dbReference>
<evidence type="ECO:0000256" key="2">
    <source>
        <dbReference type="ARBA" id="ARBA00022475"/>
    </source>
</evidence>
<keyword evidence="2" id="KW-1003">Cell membrane</keyword>
<evidence type="ECO:0000256" key="3">
    <source>
        <dbReference type="ARBA" id="ARBA00022500"/>
    </source>
</evidence>
<keyword evidence="7 9" id="KW-0807">Transducer</keyword>
<dbReference type="PROSITE" id="PS50111">
    <property type="entry name" value="CHEMOTAXIS_TRANSDUC_2"/>
    <property type="match status" value="1"/>
</dbReference>
<evidence type="ECO:0000256" key="4">
    <source>
        <dbReference type="ARBA" id="ARBA00022692"/>
    </source>
</evidence>
<name>A0A1U7HPW8_9CYAN</name>
<feature type="domain" description="Methyl-accepting transducer" evidence="13">
    <location>
        <begin position="860"/>
        <end position="1096"/>
    </location>
</feature>
<dbReference type="Pfam" id="PF02743">
    <property type="entry name" value="dCache_1"/>
    <property type="match status" value="1"/>
</dbReference>
<dbReference type="InterPro" id="IPR004089">
    <property type="entry name" value="MCPsignal_dom"/>
</dbReference>
<dbReference type="InterPro" id="IPR029151">
    <property type="entry name" value="Sensor-like_sf"/>
</dbReference>
<dbReference type="Gene3D" id="3.30.450.20">
    <property type="entry name" value="PAS domain"/>
    <property type="match status" value="1"/>
</dbReference>
<dbReference type="Proteomes" id="UP000186868">
    <property type="component" value="Unassembled WGS sequence"/>
</dbReference>
<comment type="caution">
    <text evidence="15">The sequence shown here is derived from an EMBL/GenBank/DDBJ whole genome shotgun (WGS) entry which is preliminary data.</text>
</comment>
<dbReference type="CDD" id="cd11386">
    <property type="entry name" value="MCP_signal"/>
    <property type="match status" value="1"/>
</dbReference>
<evidence type="ECO:0000256" key="11">
    <source>
        <dbReference type="SAM" id="Phobius"/>
    </source>
</evidence>
<keyword evidence="10" id="KW-0175">Coiled coil</keyword>